<feature type="transmembrane region" description="Helical" evidence="1">
    <location>
        <begin position="182"/>
        <end position="204"/>
    </location>
</feature>
<keyword evidence="5" id="KW-1185">Reference proteome</keyword>
<keyword evidence="1" id="KW-0812">Transmembrane</keyword>
<feature type="transmembrane region" description="Helical" evidence="1">
    <location>
        <begin position="384"/>
        <end position="412"/>
    </location>
</feature>
<evidence type="ECO:0000256" key="1">
    <source>
        <dbReference type="SAM" id="Phobius"/>
    </source>
</evidence>
<feature type="transmembrane region" description="Helical" evidence="1">
    <location>
        <begin position="126"/>
        <end position="143"/>
    </location>
</feature>
<keyword evidence="1" id="KW-1133">Transmembrane helix</keyword>
<dbReference type="Proteomes" id="UP001209276">
    <property type="component" value="Unassembled WGS sequence"/>
</dbReference>
<evidence type="ECO:0000313" key="5">
    <source>
        <dbReference type="Proteomes" id="UP001209276"/>
    </source>
</evidence>
<dbReference type="EMBL" id="JAMDMM010000037">
    <property type="protein sequence ID" value="MCY9609325.1"/>
    <property type="molecule type" value="Genomic_DNA"/>
</dbReference>
<dbReference type="GeneID" id="76995519"/>
<dbReference type="RefSeq" id="WP_087442574.1">
    <property type="nucleotide sequence ID" value="NZ_CABMNB010000025.1"/>
</dbReference>
<sequence>MNRLRRIDKPPLKRLRIWISALLCFLFAFIGSGYASPDSPRGDAGNTRVKAVTEQWGREQADKLDTGDVERYWNELLGKYSGFFPRDSLPDFADLLLPGGEKLTTGTVLQALGKFLIQEVILNGKLILTIVILAVFSMVLETLQSAFERNAVSKIAYAVSYMVIIILAINSFHVAIGYAKEAISGMIHFMMAMVPLLFTLLASMGNLVTVSVMHPLIVFMVHLIGTLIYTGVFPLLFFSTLLHIVSALSEKYKVTQLANLLRTISIGMLGVLLTVFLGVISVQGATSSVTDGVTVRTAKYITGNFVPVVGRVFSDAADTVISASLLVKNAVGLAGVVILLFICAFPALKIVTLALIYNVSSAIMQPLGDTPAAECLKTVGKSMIYVFAALAAVGLMFFLAITILLTAGNVAVMMR</sequence>
<accession>A0AAP9DSI7</accession>
<reference evidence="3 4" key="1">
    <citation type="submission" date="2019-07" db="EMBL/GenBank/DDBJ databases">
        <title>Paenibacillus thiaminolyticus NRRL B-4156.</title>
        <authorList>
            <person name="Hehnly C."/>
            <person name="Zhang L."/>
        </authorList>
    </citation>
    <scope>NUCLEOTIDE SEQUENCE [LARGE SCALE GENOMIC DNA]</scope>
    <source>
        <strain evidence="3 4">NRRL B-4156</strain>
    </source>
</reference>
<organism evidence="3 4">
    <name type="scientific">Paenibacillus thiaminolyticus</name>
    <name type="common">Bacillus thiaminolyticus</name>
    <dbReference type="NCBI Taxonomy" id="49283"/>
    <lineage>
        <taxon>Bacteria</taxon>
        <taxon>Bacillati</taxon>
        <taxon>Bacillota</taxon>
        <taxon>Bacilli</taxon>
        <taxon>Bacillales</taxon>
        <taxon>Paenibacillaceae</taxon>
        <taxon>Paenibacillus</taxon>
    </lineage>
</organism>
<evidence type="ECO:0000313" key="3">
    <source>
        <dbReference type="EMBL" id="QDM43098.1"/>
    </source>
</evidence>
<dbReference type="Proteomes" id="UP000315377">
    <property type="component" value="Chromosome"/>
</dbReference>
<evidence type="ECO:0000313" key="4">
    <source>
        <dbReference type="Proteomes" id="UP000315377"/>
    </source>
</evidence>
<protein>
    <submittedName>
        <fullName evidence="3">Stage III sporulation protein AE</fullName>
    </submittedName>
</protein>
<feature type="transmembrane region" description="Helical" evidence="1">
    <location>
        <begin position="260"/>
        <end position="280"/>
    </location>
</feature>
<evidence type="ECO:0000313" key="2">
    <source>
        <dbReference type="EMBL" id="MCY9609325.1"/>
    </source>
</evidence>
<dbReference type="Pfam" id="PF09546">
    <property type="entry name" value="Spore_III_AE"/>
    <property type="match status" value="1"/>
</dbReference>
<gene>
    <name evidence="3" type="primary">spoIIIAE</name>
    <name evidence="3" type="ORF">FLT43_05955</name>
    <name evidence="2" type="ORF">M5W83_19440</name>
</gene>
<keyword evidence="1" id="KW-0472">Membrane</keyword>
<name>A0AAP9DSI7_PANTH</name>
<feature type="transmembrane region" description="Helical" evidence="1">
    <location>
        <begin position="331"/>
        <end position="357"/>
    </location>
</feature>
<feature type="transmembrane region" description="Helical" evidence="1">
    <location>
        <begin position="155"/>
        <end position="176"/>
    </location>
</feature>
<reference evidence="2 5" key="2">
    <citation type="submission" date="2022-05" db="EMBL/GenBank/DDBJ databases">
        <title>Genome Sequencing of Bee-Associated Microbes.</title>
        <authorList>
            <person name="Dunlap C."/>
        </authorList>
    </citation>
    <scope>NUCLEOTIDE SEQUENCE [LARGE SCALE GENOMIC DNA]</scope>
    <source>
        <strain evidence="2 5">NRRL B-14613</strain>
    </source>
</reference>
<dbReference type="InterPro" id="IPR014194">
    <property type="entry name" value="Spore_III_AE"/>
</dbReference>
<dbReference type="AlphaFoldDB" id="A0AAP9DSI7"/>
<feature type="transmembrane region" description="Helical" evidence="1">
    <location>
        <begin position="216"/>
        <end position="240"/>
    </location>
</feature>
<proteinExistence type="predicted"/>
<dbReference type="NCBIfam" id="TIGR02829">
    <property type="entry name" value="spore_III_AE"/>
    <property type="match status" value="1"/>
</dbReference>
<dbReference type="EMBL" id="CP041405">
    <property type="protein sequence ID" value="QDM43098.1"/>
    <property type="molecule type" value="Genomic_DNA"/>
</dbReference>